<dbReference type="InterPro" id="IPR013096">
    <property type="entry name" value="Cupin_2"/>
</dbReference>
<reference evidence="2 3" key="1">
    <citation type="submission" date="2018-12" db="EMBL/GenBank/DDBJ databases">
        <authorList>
            <person name="Lunina O.N."/>
            <person name="Grouzdev D.S."/>
            <person name="Gorlenko V.M."/>
            <person name="Savvichev A.S."/>
        </authorList>
    </citation>
    <scope>NUCLEOTIDE SEQUENCE [LARGE SCALE GENOMIC DNA]</scope>
    <source>
        <strain evidence="2 3">BrKhr-17</strain>
    </source>
</reference>
<dbReference type="InterPro" id="IPR014710">
    <property type="entry name" value="RmlC-like_jellyroll"/>
</dbReference>
<accession>A0A3S0L118</accession>
<dbReference type="InterPro" id="IPR011051">
    <property type="entry name" value="RmlC_Cupin_sf"/>
</dbReference>
<dbReference type="Proteomes" id="UP000279908">
    <property type="component" value="Unassembled WGS sequence"/>
</dbReference>
<protein>
    <submittedName>
        <fullName evidence="2">Cupin domain-containing protein</fullName>
    </submittedName>
</protein>
<organism evidence="2 3">
    <name type="scientific">Chlorobium phaeovibrioides</name>
    <dbReference type="NCBI Taxonomy" id="1094"/>
    <lineage>
        <taxon>Bacteria</taxon>
        <taxon>Pseudomonadati</taxon>
        <taxon>Chlorobiota</taxon>
        <taxon>Chlorobiia</taxon>
        <taxon>Chlorobiales</taxon>
        <taxon>Chlorobiaceae</taxon>
        <taxon>Chlorobium/Pelodictyon group</taxon>
        <taxon>Chlorobium</taxon>
    </lineage>
</organism>
<dbReference type="RefSeq" id="WP_126384118.1">
    <property type="nucleotide sequence ID" value="NZ_RXYK01000005.1"/>
</dbReference>
<gene>
    <name evidence="2" type="ORF">EKD02_04795</name>
</gene>
<sequence length="105" mass="11912">MQNIFSGFQATPTHEAVEELLRSPHVRIERIVSNGQASPEGFWYYQDESEWVAVLEGRAAIGFENGEAVELSAGDAITIPAHTRHRVLWTHSEQRTVWLAVFYQS</sequence>
<proteinExistence type="predicted"/>
<comment type="caution">
    <text evidence="2">The sequence shown here is derived from an EMBL/GenBank/DDBJ whole genome shotgun (WGS) entry which is preliminary data.</text>
</comment>
<dbReference type="SUPFAM" id="SSF51182">
    <property type="entry name" value="RmlC-like cupins"/>
    <property type="match status" value="1"/>
</dbReference>
<feature type="domain" description="Cupin type-2" evidence="1">
    <location>
        <begin position="43"/>
        <end position="102"/>
    </location>
</feature>
<dbReference type="Gene3D" id="2.60.120.10">
    <property type="entry name" value="Jelly Rolls"/>
    <property type="match status" value="1"/>
</dbReference>
<evidence type="ECO:0000313" key="3">
    <source>
        <dbReference type="Proteomes" id="UP000279908"/>
    </source>
</evidence>
<dbReference type="Pfam" id="PF07883">
    <property type="entry name" value="Cupin_2"/>
    <property type="match status" value="1"/>
</dbReference>
<evidence type="ECO:0000259" key="1">
    <source>
        <dbReference type="Pfam" id="PF07883"/>
    </source>
</evidence>
<dbReference type="CDD" id="cd06981">
    <property type="entry name" value="cupin_reut_a1446"/>
    <property type="match status" value="1"/>
</dbReference>
<evidence type="ECO:0000313" key="2">
    <source>
        <dbReference type="EMBL" id="RTY38406.1"/>
    </source>
</evidence>
<dbReference type="EMBL" id="RXYK01000005">
    <property type="protein sequence ID" value="RTY38406.1"/>
    <property type="molecule type" value="Genomic_DNA"/>
</dbReference>
<name>A0A3S0L118_CHLPH</name>
<dbReference type="AlphaFoldDB" id="A0A3S0L118"/>